<reference evidence="3" key="1">
    <citation type="journal article" date="2019" name="Int. J. Syst. Evol. Microbiol.">
        <title>The Global Catalogue of Microorganisms (GCM) 10K type strain sequencing project: providing services to taxonomists for standard genome sequencing and annotation.</title>
        <authorList>
            <consortium name="The Broad Institute Genomics Platform"/>
            <consortium name="The Broad Institute Genome Sequencing Center for Infectious Disease"/>
            <person name="Wu L."/>
            <person name="Ma J."/>
        </authorList>
    </citation>
    <scope>NUCLEOTIDE SEQUENCE [LARGE SCALE GENOMIC DNA]</scope>
    <source>
        <strain evidence="3">JCM 13250</strain>
    </source>
</reference>
<dbReference type="PANTHER" id="PTHR36833:SF1">
    <property type="entry name" value="INTEGRAL MEMBRANE TRANSPORT PROTEIN"/>
    <property type="match status" value="1"/>
</dbReference>
<evidence type="ECO:0000313" key="3">
    <source>
        <dbReference type="Proteomes" id="UP001500218"/>
    </source>
</evidence>
<dbReference type="Proteomes" id="UP001500218">
    <property type="component" value="Unassembled WGS sequence"/>
</dbReference>
<feature type="transmembrane region" description="Helical" evidence="1">
    <location>
        <begin position="232"/>
        <end position="251"/>
    </location>
</feature>
<keyword evidence="1" id="KW-0472">Membrane</keyword>
<feature type="transmembrane region" description="Helical" evidence="1">
    <location>
        <begin position="140"/>
        <end position="162"/>
    </location>
</feature>
<evidence type="ECO:0000256" key="1">
    <source>
        <dbReference type="SAM" id="Phobius"/>
    </source>
</evidence>
<keyword evidence="3" id="KW-1185">Reference proteome</keyword>
<dbReference type="RefSeq" id="WP_344135448.1">
    <property type="nucleotide sequence ID" value="NZ_BAAALT010000156.1"/>
</dbReference>
<dbReference type="Pfam" id="PF06182">
    <property type="entry name" value="ABC2_membrane_6"/>
    <property type="match status" value="1"/>
</dbReference>
<dbReference type="EMBL" id="BAAALT010000156">
    <property type="protein sequence ID" value="GAA1818451.1"/>
    <property type="molecule type" value="Genomic_DNA"/>
</dbReference>
<gene>
    <name evidence="2" type="ORF">GCM10009682_43870</name>
</gene>
<sequence length="263" mass="28436">MRRTLRLYRRLLGAHLRAALQYEADFWIMIAAAAMTQAVGVVFLGAIFAKIPHLNGWTFWEVVTVYAMVSLGEGVGSLFFEGSWRLARRINQGELDYLLVRPYPVALQVMGSDVGLNGAGNILVGGVLLGLGVAHSRVDWSAGTVLLGVVLLISAIVIRTAISLGTNSGSFWIAGPFSVFGYALHQVGDLARYPITIYALGVRLVIGVVVPFAFASFFPVAVLLDRGDAAKLGLLTPVVAVYCVVVARWVFHRGLRRYESAGN</sequence>
<feature type="transmembrane region" description="Helical" evidence="1">
    <location>
        <begin position="114"/>
        <end position="134"/>
    </location>
</feature>
<name>A0ABP4YP91_9ACTN</name>
<feature type="transmembrane region" description="Helical" evidence="1">
    <location>
        <begin position="57"/>
        <end position="80"/>
    </location>
</feature>
<feature type="transmembrane region" description="Helical" evidence="1">
    <location>
        <begin position="197"/>
        <end position="220"/>
    </location>
</feature>
<organism evidence="2 3">
    <name type="scientific">Luedemannella flava</name>
    <dbReference type="NCBI Taxonomy" id="349316"/>
    <lineage>
        <taxon>Bacteria</taxon>
        <taxon>Bacillati</taxon>
        <taxon>Actinomycetota</taxon>
        <taxon>Actinomycetes</taxon>
        <taxon>Micromonosporales</taxon>
        <taxon>Micromonosporaceae</taxon>
        <taxon>Luedemannella</taxon>
    </lineage>
</organism>
<proteinExistence type="predicted"/>
<keyword evidence="1" id="KW-0812">Transmembrane</keyword>
<feature type="transmembrane region" description="Helical" evidence="1">
    <location>
        <begin position="26"/>
        <end position="51"/>
    </location>
</feature>
<evidence type="ECO:0000313" key="2">
    <source>
        <dbReference type="EMBL" id="GAA1818451.1"/>
    </source>
</evidence>
<accession>A0ABP4YP91</accession>
<dbReference type="PANTHER" id="PTHR36833">
    <property type="entry name" value="SLR0610 PROTEIN-RELATED"/>
    <property type="match status" value="1"/>
</dbReference>
<protein>
    <submittedName>
        <fullName evidence="2">ABC transporter permease</fullName>
    </submittedName>
</protein>
<dbReference type="InterPro" id="IPR010390">
    <property type="entry name" value="ABC-2_transporter-like"/>
</dbReference>
<keyword evidence="1" id="KW-1133">Transmembrane helix</keyword>
<comment type="caution">
    <text evidence="2">The sequence shown here is derived from an EMBL/GenBank/DDBJ whole genome shotgun (WGS) entry which is preliminary data.</text>
</comment>